<feature type="modified residue" description="4-aspartylphosphate" evidence="9">
    <location>
        <position position="65"/>
    </location>
</feature>
<dbReference type="PRINTS" id="PR01590">
    <property type="entry name" value="HTHFIS"/>
</dbReference>
<dbReference type="FunFam" id="3.40.50.300:FF:000006">
    <property type="entry name" value="DNA-binding transcriptional regulator NtrC"/>
    <property type="match status" value="1"/>
</dbReference>
<dbReference type="PROSITE" id="PS00676">
    <property type="entry name" value="SIGMA54_INTERACT_2"/>
    <property type="match status" value="1"/>
</dbReference>
<dbReference type="Gene3D" id="3.40.50.2300">
    <property type="match status" value="1"/>
</dbReference>
<dbReference type="InterPro" id="IPR025944">
    <property type="entry name" value="Sigma_54_int_dom_CS"/>
</dbReference>
<keyword evidence="7" id="KW-0804">Transcription</keyword>
<dbReference type="Gene3D" id="1.10.8.60">
    <property type="match status" value="1"/>
</dbReference>
<dbReference type="SMART" id="SM00448">
    <property type="entry name" value="REC"/>
    <property type="match status" value="1"/>
</dbReference>
<keyword evidence="3" id="KW-0547">Nucleotide-binding</keyword>
<feature type="domain" description="Sigma-54 factor interaction" evidence="10">
    <location>
        <begin position="159"/>
        <end position="388"/>
    </location>
</feature>
<dbReference type="GO" id="GO:0000160">
    <property type="term" value="P:phosphorelay signal transduction system"/>
    <property type="evidence" value="ECO:0007669"/>
    <property type="project" value="InterPro"/>
</dbReference>
<gene>
    <name evidence="12" type="ORF">LF65_04300</name>
</gene>
<evidence type="ECO:0000256" key="9">
    <source>
        <dbReference type="PROSITE-ProRule" id="PRU00169"/>
    </source>
</evidence>
<dbReference type="GO" id="GO:0006355">
    <property type="term" value="P:regulation of DNA-templated transcription"/>
    <property type="evidence" value="ECO:0007669"/>
    <property type="project" value="InterPro"/>
</dbReference>
<dbReference type="Pfam" id="PF00072">
    <property type="entry name" value="Response_reg"/>
    <property type="match status" value="1"/>
</dbReference>
<evidence type="ECO:0000256" key="2">
    <source>
        <dbReference type="ARBA" id="ARBA00022553"/>
    </source>
</evidence>
<evidence type="ECO:0000256" key="5">
    <source>
        <dbReference type="ARBA" id="ARBA00023015"/>
    </source>
</evidence>
<dbReference type="Proteomes" id="UP000031866">
    <property type="component" value="Chromosome"/>
</dbReference>
<keyword evidence="5" id="KW-0805">Transcription regulation</keyword>
<dbReference type="Pfam" id="PF25601">
    <property type="entry name" value="AAA_lid_14"/>
    <property type="match status" value="1"/>
</dbReference>
<dbReference type="InterPro" id="IPR009057">
    <property type="entry name" value="Homeodomain-like_sf"/>
</dbReference>
<evidence type="ECO:0000256" key="3">
    <source>
        <dbReference type="ARBA" id="ARBA00022741"/>
    </source>
</evidence>
<dbReference type="InterPro" id="IPR002197">
    <property type="entry name" value="HTH_Fis"/>
</dbReference>
<name>A0A0B5QEX5_CLOBE</name>
<dbReference type="InterPro" id="IPR027417">
    <property type="entry name" value="P-loop_NTPase"/>
</dbReference>
<keyword evidence="2 9" id="KW-0597">Phosphoprotein</keyword>
<comment type="function">
    <text evidence="8">May play the central regulatory role in sporulation. It may be an element of the effector pathway responsible for the activation of sporulation genes in response to nutritional stress. Spo0A may act in concert with spo0H (a sigma factor) to control the expression of some genes that are critical to the sporulation process.</text>
</comment>
<evidence type="ECO:0000256" key="6">
    <source>
        <dbReference type="ARBA" id="ARBA00023125"/>
    </source>
</evidence>
<keyword evidence="4" id="KW-0067">ATP-binding</keyword>
<dbReference type="GO" id="GO:0043565">
    <property type="term" value="F:sequence-specific DNA binding"/>
    <property type="evidence" value="ECO:0007669"/>
    <property type="project" value="InterPro"/>
</dbReference>
<dbReference type="SUPFAM" id="SSF46689">
    <property type="entry name" value="Homeodomain-like"/>
    <property type="match status" value="1"/>
</dbReference>
<dbReference type="EMBL" id="CP010086">
    <property type="protein sequence ID" value="AJH00840.1"/>
    <property type="molecule type" value="Genomic_DNA"/>
</dbReference>
<evidence type="ECO:0000256" key="7">
    <source>
        <dbReference type="ARBA" id="ARBA00023163"/>
    </source>
</evidence>
<dbReference type="InterPro" id="IPR025662">
    <property type="entry name" value="Sigma_54_int_dom_ATP-bd_1"/>
</dbReference>
<dbReference type="SUPFAM" id="SSF52540">
    <property type="entry name" value="P-loop containing nucleoside triphosphate hydrolases"/>
    <property type="match status" value="1"/>
</dbReference>
<evidence type="ECO:0000313" key="12">
    <source>
        <dbReference type="EMBL" id="AJH00840.1"/>
    </source>
</evidence>
<dbReference type="PROSITE" id="PS00688">
    <property type="entry name" value="SIGMA54_INTERACT_3"/>
    <property type="match status" value="1"/>
</dbReference>
<protein>
    <recommendedName>
        <fullName evidence="1">Stage 0 sporulation protein A homolog</fullName>
    </recommendedName>
</protein>
<dbReference type="PANTHER" id="PTHR32071">
    <property type="entry name" value="TRANSCRIPTIONAL REGULATORY PROTEIN"/>
    <property type="match status" value="1"/>
</dbReference>
<dbReference type="InterPro" id="IPR001789">
    <property type="entry name" value="Sig_transdc_resp-reg_receiver"/>
</dbReference>
<dbReference type="PROSITE" id="PS50045">
    <property type="entry name" value="SIGMA54_INTERACT_4"/>
    <property type="match status" value="1"/>
</dbReference>
<dbReference type="SUPFAM" id="SSF52172">
    <property type="entry name" value="CheY-like"/>
    <property type="match status" value="1"/>
</dbReference>
<dbReference type="Gene3D" id="3.40.50.300">
    <property type="entry name" value="P-loop containing nucleotide triphosphate hydrolases"/>
    <property type="match status" value="1"/>
</dbReference>
<evidence type="ECO:0000259" key="10">
    <source>
        <dbReference type="PROSITE" id="PS50045"/>
    </source>
</evidence>
<keyword evidence="6" id="KW-0238">DNA-binding</keyword>
<dbReference type="SMART" id="SM00382">
    <property type="entry name" value="AAA"/>
    <property type="match status" value="1"/>
</dbReference>
<dbReference type="Pfam" id="PF02954">
    <property type="entry name" value="HTH_8"/>
    <property type="match status" value="1"/>
</dbReference>
<dbReference type="AlphaFoldDB" id="A0A0B5QEX5"/>
<dbReference type="STRING" id="1520.LF65_04300"/>
<evidence type="ECO:0000256" key="8">
    <source>
        <dbReference type="ARBA" id="ARBA00024867"/>
    </source>
</evidence>
<dbReference type="RefSeq" id="WP_041898806.1">
    <property type="nucleotide sequence ID" value="NZ_CP010086.2"/>
</dbReference>
<dbReference type="InterPro" id="IPR002078">
    <property type="entry name" value="Sigma_54_int"/>
</dbReference>
<evidence type="ECO:0000256" key="1">
    <source>
        <dbReference type="ARBA" id="ARBA00018672"/>
    </source>
</evidence>
<feature type="domain" description="Response regulatory" evidence="11">
    <location>
        <begin position="16"/>
        <end position="130"/>
    </location>
</feature>
<evidence type="ECO:0000256" key="4">
    <source>
        <dbReference type="ARBA" id="ARBA00022840"/>
    </source>
</evidence>
<dbReference type="InterPro" id="IPR011006">
    <property type="entry name" value="CheY-like_superfamily"/>
</dbReference>
<dbReference type="InterPro" id="IPR058031">
    <property type="entry name" value="AAA_lid_NorR"/>
</dbReference>
<evidence type="ECO:0000313" key="13">
    <source>
        <dbReference type="Proteomes" id="UP000031866"/>
    </source>
</evidence>
<sequence>MFIKRKADYNMTESVRVLVADDELSLRMVLQTALNKVGYEVDTVKNGKEALCMAQENHYDVAILDIRMPEVDGLQAFYEIHKIKPNLPIILMTAFGSSETAVNAMKHGAYDYILKPFNLDEVKIIVSRAIRMQQLTKEVVYLTQEVQEMGMTTTTPDKIVGESSKIQEVYKIIGRVANSKATVLLTGESGTGKGMVAKAIHYASDRREKPFIQVNCGSIPEGLLESEIFGHEKGAFTSAFFQKPGKFELAEGGTLFLDEIAEMSPNLQVKLLRVLQEKEFERVGGTKTFHTNVRIIAATNRDLNKEISEKSFRKDLYYRLNVVSICLPPLCERGEDIVLLADYFLKRFSVEVGRNGMFFAPEVLDIFRNYSWPGNIRELENAVEHAIIMSNTRVILPENLPLSIKVEDVEADGTIILGDDSFKPLREVLLEVEKRHISEAIERTGGNRTQAAKLLQISRRALLYKINENNID</sequence>
<dbReference type="CDD" id="cd00009">
    <property type="entry name" value="AAA"/>
    <property type="match status" value="1"/>
</dbReference>
<dbReference type="Pfam" id="PF00158">
    <property type="entry name" value="Sigma54_activat"/>
    <property type="match status" value="1"/>
</dbReference>
<evidence type="ECO:0000259" key="11">
    <source>
        <dbReference type="PROSITE" id="PS50110"/>
    </source>
</evidence>
<dbReference type="OrthoDB" id="9803970at2"/>
<proteinExistence type="predicted"/>
<accession>A0A0B5QEX5</accession>
<dbReference type="InterPro" id="IPR025943">
    <property type="entry name" value="Sigma_54_int_dom_ATP-bd_2"/>
</dbReference>
<dbReference type="FunFam" id="3.40.50.2300:FF:000018">
    <property type="entry name" value="DNA-binding transcriptional regulator NtrC"/>
    <property type="match status" value="1"/>
</dbReference>
<organism evidence="12 13">
    <name type="scientific">Clostridium beijerinckii</name>
    <name type="common">Clostridium MP</name>
    <dbReference type="NCBI Taxonomy" id="1520"/>
    <lineage>
        <taxon>Bacteria</taxon>
        <taxon>Bacillati</taxon>
        <taxon>Bacillota</taxon>
        <taxon>Clostridia</taxon>
        <taxon>Eubacteriales</taxon>
        <taxon>Clostridiaceae</taxon>
        <taxon>Clostridium</taxon>
    </lineage>
</organism>
<dbReference type="GO" id="GO:0005524">
    <property type="term" value="F:ATP binding"/>
    <property type="evidence" value="ECO:0007669"/>
    <property type="project" value="UniProtKB-KW"/>
</dbReference>
<dbReference type="Gene3D" id="1.10.10.60">
    <property type="entry name" value="Homeodomain-like"/>
    <property type="match status" value="1"/>
</dbReference>
<dbReference type="PROSITE" id="PS00675">
    <property type="entry name" value="SIGMA54_INTERACT_1"/>
    <property type="match status" value="1"/>
</dbReference>
<reference evidence="13" key="1">
    <citation type="submission" date="2014-12" db="EMBL/GenBank/DDBJ databases">
        <title>Genome sequence of Clostridium beijerinckii strain 59B.</title>
        <authorList>
            <person name="Little G.T."/>
            <person name="Minton N.P."/>
        </authorList>
    </citation>
    <scope>NUCLEOTIDE SEQUENCE [LARGE SCALE GENOMIC DNA]</scope>
    <source>
        <strain evidence="13">59B</strain>
    </source>
</reference>
<dbReference type="PROSITE" id="PS50110">
    <property type="entry name" value="RESPONSE_REGULATORY"/>
    <property type="match status" value="1"/>
</dbReference>
<dbReference type="KEGG" id="cbei:LF65_04300"/>
<dbReference type="InterPro" id="IPR003593">
    <property type="entry name" value="AAA+_ATPase"/>
</dbReference>